<dbReference type="GO" id="GO:0003700">
    <property type="term" value="F:DNA-binding transcription factor activity"/>
    <property type="evidence" value="ECO:0007669"/>
    <property type="project" value="TreeGrafter"/>
</dbReference>
<dbReference type="EMBL" id="CP003876">
    <property type="protein sequence ID" value="AFU02970.1"/>
    <property type="molecule type" value="Genomic_DNA"/>
</dbReference>
<evidence type="ECO:0000256" key="1">
    <source>
        <dbReference type="ARBA" id="ARBA00023015"/>
    </source>
</evidence>
<dbReference type="Gene3D" id="1.10.357.10">
    <property type="entry name" value="Tetracycline Repressor, domain 2"/>
    <property type="match status" value="1"/>
</dbReference>
<reference evidence="6 7" key="1">
    <citation type="journal article" date="2012" name="J. Bacteriol.">
        <title>Complete genome sequence of Nocardia brasiliensis HUJEG-1.</title>
        <authorList>
            <person name="Vera-Cabrera L."/>
            <person name="Ortiz-Lopez R."/>
            <person name="Elizondo-Gonzalez R."/>
            <person name="Perez-Maya A.A."/>
            <person name="Ocampo-Candiani J."/>
        </authorList>
    </citation>
    <scope>NUCLEOTIDE SEQUENCE [LARGE SCALE GENOMIC DNA]</scope>
    <source>
        <strain evidence="7">ATCC 700358</strain>
    </source>
</reference>
<dbReference type="Pfam" id="PF00440">
    <property type="entry name" value="TetR_N"/>
    <property type="match status" value="1"/>
</dbReference>
<evidence type="ECO:0000259" key="5">
    <source>
        <dbReference type="PROSITE" id="PS50977"/>
    </source>
</evidence>
<dbReference type="Proteomes" id="UP000006304">
    <property type="component" value="Chromosome"/>
</dbReference>
<evidence type="ECO:0000256" key="3">
    <source>
        <dbReference type="ARBA" id="ARBA00023163"/>
    </source>
</evidence>
<dbReference type="eggNOG" id="COG1309">
    <property type="taxonomic scope" value="Bacteria"/>
</dbReference>
<feature type="DNA-binding region" description="H-T-H motif" evidence="4">
    <location>
        <begin position="38"/>
        <end position="57"/>
    </location>
</feature>
<keyword evidence="2 4" id="KW-0238">DNA-binding</keyword>
<feature type="domain" description="HTH tetR-type" evidence="5">
    <location>
        <begin position="15"/>
        <end position="75"/>
    </location>
</feature>
<keyword evidence="3" id="KW-0804">Transcription</keyword>
<evidence type="ECO:0000313" key="7">
    <source>
        <dbReference type="Proteomes" id="UP000006304"/>
    </source>
</evidence>
<gene>
    <name evidence="6" type="ORF">O3I_025095</name>
</gene>
<dbReference type="PANTHER" id="PTHR30055:SF234">
    <property type="entry name" value="HTH-TYPE TRANSCRIPTIONAL REGULATOR BETI"/>
    <property type="match status" value="1"/>
</dbReference>
<evidence type="ECO:0000313" key="6">
    <source>
        <dbReference type="EMBL" id="AFU02970.1"/>
    </source>
</evidence>
<dbReference type="InterPro" id="IPR009057">
    <property type="entry name" value="Homeodomain-like_sf"/>
</dbReference>
<dbReference type="STRING" id="1133849.O3I_025095"/>
<keyword evidence="1" id="KW-0805">Transcription regulation</keyword>
<dbReference type="SUPFAM" id="SSF46689">
    <property type="entry name" value="Homeodomain-like"/>
    <property type="match status" value="1"/>
</dbReference>
<proteinExistence type="predicted"/>
<dbReference type="AlphaFoldDB" id="K0F1H1"/>
<dbReference type="InterPro" id="IPR036271">
    <property type="entry name" value="Tet_transcr_reg_TetR-rel_C_sf"/>
</dbReference>
<dbReference type="HOGENOM" id="CLU_105089_0_0_11"/>
<dbReference type="PRINTS" id="PR00455">
    <property type="entry name" value="HTHTETR"/>
</dbReference>
<name>K0F1H1_NOCB7</name>
<dbReference type="RefSeq" id="WP_014985825.1">
    <property type="nucleotide sequence ID" value="NC_018681.1"/>
</dbReference>
<evidence type="ECO:0000256" key="2">
    <source>
        <dbReference type="ARBA" id="ARBA00023125"/>
    </source>
</evidence>
<dbReference type="SUPFAM" id="SSF48498">
    <property type="entry name" value="Tetracyclin repressor-like, C-terminal domain"/>
    <property type="match status" value="1"/>
</dbReference>
<dbReference type="InterPro" id="IPR050109">
    <property type="entry name" value="HTH-type_TetR-like_transc_reg"/>
</dbReference>
<organism evidence="6 7">
    <name type="scientific">Nocardia brasiliensis (strain ATCC 700358 / HUJEG-1)</name>
    <dbReference type="NCBI Taxonomy" id="1133849"/>
    <lineage>
        <taxon>Bacteria</taxon>
        <taxon>Bacillati</taxon>
        <taxon>Actinomycetota</taxon>
        <taxon>Actinomycetes</taxon>
        <taxon>Mycobacteriales</taxon>
        <taxon>Nocardiaceae</taxon>
        <taxon>Nocardia</taxon>
    </lineage>
</organism>
<keyword evidence="7" id="KW-1185">Reference proteome</keyword>
<dbReference type="PROSITE" id="PS50977">
    <property type="entry name" value="HTH_TETR_2"/>
    <property type="match status" value="1"/>
</dbReference>
<dbReference type="KEGG" id="nbr:O3I_025095"/>
<dbReference type="GO" id="GO:0000976">
    <property type="term" value="F:transcription cis-regulatory region binding"/>
    <property type="evidence" value="ECO:0007669"/>
    <property type="project" value="TreeGrafter"/>
</dbReference>
<dbReference type="PANTHER" id="PTHR30055">
    <property type="entry name" value="HTH-TYPE TRANSCRIPTIONAL REGULATOR RUTR"/>
    <property type="match status" value="1"/>
</dbReference>
<sequence length="212" mass="23676">MEMKPAPDGRALRYRHRRPELLRGATEFVLEHGIADLSLRAVAEALDVSHPTLLRHFTSKEALLLAILDALRTDLFAKPADVDALAQAQQTPADLVRALWRKLCEPAEQRQFHLLFQLVSPPGAIVQGSEELATSLVRDWVEMITERLVLDGWPRERAEPVATLVLAQFRGLQLDLLLTGDRERADRAVEESLRLLAPRSEQPGEMMGAPAS</sequence>
<accession>K0F1H1</accession>
<evidence type="ECO:0000256" key="4">
    <source>
        <dbReference type="PROSITE-ProRule" id="PRU00335"/>
    </source>
</evidence>
<protein>
    <submittedName>
        <fullName evidence="6">Transcriptional regulator</fullName>
    </submittedName>
</protein>
<dbReference type="InterPro" id="IPR001647">
    <property type="entry name" value="HTH_TetR"/>
</dbReference>